<gene>
    <name evidence="2" type="primary">PocGH01_00229400</name>
    <name evidence="2" type="ORF">POCGH01_00229400</name>
</gene>
<keyword evidence="1" id="KW-1133">Transmembrane helix</keyword>
<organism evidence="2 3">
    <name type="scientific">Plasmodium ovale</name>
    <name type="common">malaria parasite P. ovale</name>
    <dbReference type="NCBI Taxonomy" id="36330"/>
    <lineage>
        <taxon>Eukaryota</taxon>
        <taxon>Sar</taxon>
        <taxon>Alveolata</taxon>
        <taxon>Apicomplexa</taxon>
        <taxon>Aconoidasida</taxon>
        <taxon>Haemosporida</taxon>
        <taxon>Plasmodiidae</taxon>
        <taxon>Plasmodium</taxon>
        <taxon>Plasmodium (Plasmodium)</taxon>
    </lineage>
</organism>
<dbReference type="VEuPathDB" id="PlasmoDB:POWCR01_000219600"/>
<dbReference type="VEuPathDB" id="PlasmoDB:PocGH01_00229400"/>
<dbReference type="Proteomes" id="UP000242942">
    <property type="component" value="Unassembled WGS sequence"/>
</dbReference>
<dbReference type="Pfam" id="PF05795">
    <property type="entry name" value="Plasmodium_Vir"/>
    <property type="match status" value="1"/>
</dbReference>
<dbReference type="AlphaFoldDB" id="A0A1D3JFT8"/>
<dbReference type="EMBL" id="FLRI01000573">
    <property type="protein sequence ID" value="SBT84812.1"/>
    <property type="molecule type" value="Genomic_DNA"/>
</dbReference>
<proteinExistence type="predicted"/>
<name>A0A1D3JFT8_PLAOA</name>
<keyword evidence="1" id="KW-0472">Membrane</keyword>
<feature type="transmembrane region" description="Helical" evidence="1">
    <location>
        <begin position="260"/>
        <end position="283"/>
    </location>
</feature>
<sequence length="332" mass="39834">MYECKEIVYCNNIDYNLSILNSNVFYNKLDEASEDYRLNSEQHWNHIINYTCIKKTSFFDTLLKGFYYVSYMEKDEMFHNDRWNYLYFWAGSKVLENLKGCSFMEIVYLVKSVRKHIDVEEYNSYIDEINEEEFKELNIVHDFLVNYDSIKFYLSAHNYDCTAKYKEYVDSHYDAYVKLKEKCKENEEKAYCKMFKDFEQKKNYENLEKLTCHGKMPPLSVKDKKSELSLYGGQDEDLKEEMHTGTTSPSSVTDNMMSTYFPILGIFSTFFLLYSFTPFRSWLRNFLSKKKNIRHGINEDTSDEFFENVYEPSDTNSQYNRHDISYHSIINT</sequence>
<keyword evidence="3" id="KW-1185">Reference proteome</keyword>
<evidence type="ECO:0000256" key="1">
    <source>
        <dbReference type="SAM" id="Phobius"/>
    </source>
</evidence>
<evidence type="ECO:0000313" key="2">
    <source>
        <dbReference type="EMBL" id="SBT84812.1"/>
    </source>
</evidence>
<protein>
    <submittedName>
        <fullName evidence="2">PIR protein</fullName>
    </submittedName>
</protein>
<reference evidence="2 3" key="1">
    <citation type="submission" date="2016-06" db="EMBL/GenBank/DDBJ databases">
        <authorList>
            <consortium name="Pathogen Informatics"/>
        </authorList>
    </citation>
    <scope>NUCLEOTIDE SEQUENCE [LARGE SCALE GENOMIC DNA]</scope>
    <source>
        <strain evidence="2">PocGH01</strain>
    </source>
</reference>
<dbReference type="InterPro" id="IPR008780">
    <property type="entry name" value="Plasmodium_Vir"/>
</dbReference>
<dbReference type="OrthoDB" id="383226at2759"/>
<keyword evidence="1" id="KW-0812">Transmembrane</keyword>
<evidence type="ECO:0000313" key="3">
    <source>
        <dbReference type="Proteomes" id="UP000242942"/>
    </source>
</evidence>
<accession>A0A1D3JFT8</accession>